<name>A0ACC2E879_DIPCM</name>
<protein>
    <submittedName>
        <fullName evidence="1">Uncharacterized protein</fullName>
    </submittedName>
</protein>
<comment type="caution">
    <text evidence="1">The sequence shown here is derived from an EMBL/GenBank/DDBJ whole genome shotgun (WGS) entry which is preliminary data.</text>
</comment>
<keyword evidence="2" id="KW-1185">Reference proteome</keyword>
<sequence length="907" mass="102046">MKEMWNEEMQKQEMLGPRTHHNPLFNNSPNISPTKEMRIAQELSLYLPPTNSVDNNQKENQADAQKPVQSYEIKAAVSRTSPIRGVLQERQSMQSGKRSSPEQSVVKSMPKEDCLPRAIEVVDNSVQSSPILLSIAELQRRIKDILEEEEEMGDVETEIGDGEEGKFPPYHPLHAPFSPRPHFLRLRRTLLRSDAGKPELNDELKKESTLPYHPKLNLLSPRPQFLRYRPNRRLEFLCGDNAEEGPEERSHGRLELFREDDIDGCSWHLEPCERLDEANRLEKDWDSSSEVIVDEPTTITMENKAAEIEKDEESADHRVHYAKPNSPCITTERGLGSEGEIDSLPSSRAENPNNVVYMEKGTIQGESTHDVREEQASNDKVAGEERQLQEEKSVQNKENKYYVNSSATRCIVSAVCFILLVYSIKTLLSQSSSFGIRPAPLKQEDNLPLGSSSIIVLRSHRMSEPLLRRQLSSVLKGWVTGELGFPAQITTSTNNSELLKSILAIHGDSVRRKKASLQPASVCSGDLPSAAEVGMAHRTSEAFVSVHEKNANAQIIIPDIDGLSLKEATENKDLGHAGKVQESEKEDDLFVLATDQSVSNEVGVSEELDSGTADEVGHVPEKVQFRDTNTEDQQFALKWNKEMLPKCRTDCRADSNHVPEDISHQFQRREKNVEMFQVWNEERENEVDILSALPHKDQNSLPVVSGTVQQDSGSDNSLTFASQKNLQHIRTQNSPPFLLNTATSLDDMQLTKKPLESEEHRGYFKLKPSAIIFCSIFLAISLVFSSALRSPSALDKHRLASSNTTSSRAAELQTSPVEQVVARERATPKRVNSTLKQQVSCQEQHLTSSPRKDPVSPFGSFTDYKVVFVNEGSEKEQIRLTPVRRSSRIRNRVLSPAEQRRLIKSPR</sequence>
<gene>
    <name evidence="1" type="ORF">O6H91_03G081300</name>
</gene>
<dbReference type="EMBL" id="CM055094">
    <property type="protein sequence ID" value="KAJ7562710.1"/>
    <property type="molecule type" value="Genomic_DNA"/>
</dbReference>
<accession>A0ACC2E879</accession>
<organism evidence="1 2">
    <name type="scientific">Diphasiastrum complanatum</name>
    <name type="common">Issler's clubmoss</name>
    <name type="synonym">Lycopodium complanatum</name>
    <dbReference type="NCBI Taxonomy" id="34168"/>
    <lineage>
        <taxon>Eukaryota</taxon>
        <taxon>Viridiplantae</taxon>
        <taxon>Streptophyta</taxon>
        <taxon>Embryophyta</taxon>
        <taxon>Tracheophyta</taxon>
        <taxon>Lycopodiopsida</taxon>
        <taxon>Lycopodiales</taxon>
        <taxon>Lycopodiaceae</taxon>
        <taxon>Lycopodioideae</taxon>
        <taxon>Diphasiastrum</taxon>
    </lineage>
</organism>
<dbReference type="Proteomes" id="UP001162992">
    <property type="component" value="Chromosome 3"/>
</dbReference>
<proteinExistence type="predicted"/>
<reference evidence="2" key="1">
    <citation type="journal article" date="2024" name="Proc. Natl. Acad. Sci. U.S.A.">
        <title>Extraordinary preservation of gene collinearity over three hundred million years revealed in homosporous lycophytes.</title>
        <authorList>
            <person name="Li C."/>
            <person name="Wickell D."/>
            <person name="Kuo L.Y."/>
            <person name="Chen X."/>
            <person name="Nie B."/>
            <person name="Liao X."/>
            <person name="Peng D."/>
            <person name="Ji J."/>
            <person name="Jenkins J."/>
            <person name="Williams M."/>
            <person name="Shu S."/>
            <person name="Plott C."/>
            <person name="Barry K."/>
            <person name="Rajasekar S."/>
            <person name="Grimwood J."/>
            <person name="Han X."/>
            <person name="Sun S."/>
            <person name="Hou Z."/>
            <person name="He W."/>
            <person name="Dai G."/>
            <person name="Sun C."/>
            <person name="Schmutz J."/>
            <person name="Leebens-Mack J.H."/>
            <person name="Li F.W."/>
            <person name="Wang L."/>
        </authorList>
    </citation>
    <scope>NUCLEOTIDE SEQUENCE [LARGE SCALE GENOMIC DNA]</scope>
    <source>
        <strain evidence="2">cv. PW_Plant_1</strain>
    </source>
</reference>
<evidence type="ECO:0000313" key="2">
    <source>
        <dbReference type="Proteomes" id="UP001162992"/>
    </source>
</evidence>
<evidence type="ECO:0000313" key="1">
    <source>
        <dbReference type="EMBL" id="KAJ7562710.1"/>
    </source>
</evidence>